<dbReference type="GO" id="GO:0005198">
    <property type="term" value="F:structural molecule activity"/>
    <property type="evidence" value="ECO:0007669"/>
    <property type="project" value="InterPro"/>
</dbReference>
<sequence length="451" mass="48843">MSFHRSSSSSMQSSSGGSMIGMRAGSVYGGAGGKGSRISIAGGGGGSFSSLSMGGGGGGSYGRISMGGGGGGGGSYGSYGSTSFSMAGMNDSLIGNEKATMHNLNDRLATYLDKVRSLEKANGELELKIRLFLESKASPSARDYRAFTATIAELTAKIHGAIRVNGTIHLTIDNARLAADDFRTKYENELAMRMSVEADTAGLKRVLDELTMSRSDLEIQIEGLREELIFLRKNHEEELLAIRAQVTGQVHVEVAVPQGPDLNKEMGEIREYYESVTAKNQRELEIWFQTKSEELNVQVVTQTVTLNTSRSEVSEIKRVLQSLQVELQASLSNKSSMEASLAEIQVRFSMQLSQYQMQVSSMEEQLMQLRADLERQGQEYQMLLDIKTRLEMEIVEYRRLLDGESSSSVSTSSSSSRTMTKTIVVVEEVVDGKVVSSSSSSSASAGAILIN</sequence>
<dbReference type="Pfam" id="PF00038">
    <property type="entry name" value="Filament"/>
    <property type="match status" value="1"/>
</dbReference>
<evidence type="ECO:0000259" key="5">
    <source>
        <dbReference type="PROSITE" id="PS51842"/>
    </source>
</evidence>
<evidence type="ECO:0000256" key="1">
    <source>
        <dbReference type="ARBA" id="ARBA00022744"/>
    </source>
</evidence>
<evidence type="ECO:0000313" key="7">
    <source>
        <dbReference type="Proteomes" id="UP001335648"/>
    </source>
</evidence>
<evidence type="ECO:0000256" key="2">
    <source>
        <dbReference type="ARBA" id="ARBA00022754"/>
    </source>
</evidence>
<organism evidence="6 7">
    <name type="scientific">Champsocephalus esox</name>
    <name type="common">pike icefish</name>
    <dbReference type="NCBI Taxonomy" id="159716"/>
    <lineage>
        <taxon>Eukaryota</taxon>
        <taxon>Metazoa</taxon>
        <taxon>Chordata</taxon>
        <taxon>Craniata</taxon>
        <taxon>Vertebrata</taxon>
        <taxon>Euteleostomi</taxon>
        <taxon>Actinopterygii</taxon>
        <taxon>Neopterygii</taxon>
        <taxon>Teleostei</taxon>
        <taxon>Neoteleostei</taxon>
        <taxon>Acanthomorphata</taxon>
        <taxon>Eupercaria</taxon>
        <taxon>Perciformes</taxon>
        <taxon>Notothenioidei</taxon>
        <taxon>Channichthyidae</taxon>
        <taxon>Champsocephalus</taxon>
    </lineage>
</organism>
<evidence type="ECO:0000256" key="4">
    <source>
        <dbReference type="SAM" id="Coils"/>
    </source>
</evidence>
<keyword evidence="7" id="KW-1185">Reference proteome</keyword>
<feature type="coiled-coil region" evidence="4">
    <location>
        <begin position="101"/>
        <end position="128"/>
    </location>
</feature>
<keyword evidence="2" id="KW-0403">Intermediate filament</keyword>
<dbReference type="Gene3D" id="1.20.5.500">
    <property type="entry name" value="Single helix bin"/>
    <property type="match status" value="1"/>
</dbReference>
<dbReference type="InterPro" id="IPR002957">
    <property type="entry name" value="Keratin_I"/>
</dbReference>
<dbReference type="SMART" id="SM01391">
    <property type="entry name" value="Filament"/>
    <property type="match status" value="1"/>
</dbReference>
<dbReference type="EMBL" id="JAULUE010002060">
    <property type="protein sequence ID" value="KAK5884385.1"/>
    <property type="molecule type" value="Genomic_DNA"/>
</dbReference>
<comment type="caution">
    <text evidence="6">The sequence shown here is derived from an EMBL/GenBank/DDBJ whole genome shotgun (WGS) entry which is preliminary data.</text>
</comment>
<feature type="coiled-coil region" evidence="4">
    <location>
        <begin position="207"/>
        <end position="234"/>
    </location>
</feature>
<dbReference type="Gene3D" id="1.20.5.170">
    <property type="match status" value="1"/>
</dbReference>
<dbReference type="GO" id="GO:0005882">
    <property type="term" value="C:intermediate filament"/>
    <property type="evidence" value="ECO:0007669"/>
    <property type="project" value="UniProtKB-KW"/>
</dbReference>
<keyword evidence="3 4" id="KW-0175">Coiled coil</keyword>
<feature type="domain" description="IF rod" evidence="5">
    <location>
        <begin position="97"/>
        <end position="408"/>
    </location>
</feature>
<keyword evidence="1" id="KW-0416">Keratin</keyword>
<dbReference type="AlphaFoldDB" id="A0AAN8BH64"/>
<dbReference type="Gene3D" id="1.20.5.1160">
    <property type="entry name" value="Vasodilator-stimulated phosphoprotein"/>
    <property type="match status" value="1"/>
</dbReference>
<dbReference type="Proteomes" id="UP001335648">
    <property type="component" value="Unassembled WGS sequence"/>
</dbReference>
<proteinExistence type="predicted"/>
<evidence type="ECO:0000256" key="3">
    <source>
        <dbReference type="ARBA" id="ARBA00023054"/>
    </source>
</evidence>
<protein>
    <recommendedName>
        <fullName evidence="5">IF rod domain-containing protein</fullName>
    </recommendedName>
</protein>
<feature type="coiled-coil region" evidence="4">
    <location>
        <begin position="352"/>
        <end position="379"/>
    </location>
</feature>
<dbReference type="PANTHER" id="PTHR23239:SF367">
    <property type="entry name" value="KERATIN 15-RELATED"/>
    <property type="match status" value="1"/>
</dbReference>
<dbReference type="FunFam" id="1.20.5.170:FF:000002">
    <property type="entry name" value="Type I keratin KA11"/>
    <property type="match status" value="1"/>
</dbReference>
<reference evidence="6 7" key="1">
    <citation type="journal article" date="2023" name="Mol. Biol. Evol.">
        <title>Genomics of Secondarily Temperate Adaptation in the Only Non-Antarctic Icefish.</title>
        <authorList>
            <person name="Rivera-Colon A.G."/>
            <person name="Rayamajhi N."/>
            <person name="Minhas B.F."/>
            <person name="Madrigal G."/>
            <person name="Bilyk K.T."/>
            <person name="Yoon V."/>
            <person name="Hune M."/>
            <person name="Gregory S."/>
            <person name="Cheng C.H.C."/>
            <person name="Catchen J.M."/>
        </authorList>
    </citation>
    <scope>NUCLEOTIDE SEQUENCE [LARGE SCALE GENOMIC DNA]</scope>
    <source>
        <strain evidence="6">JC2023a</strain>
    </source>
</reference>
<dbReference type="PRINTS" id="PR01248">
    <property type="entry name" value="TYPE1KERATIN"/>
</dbReference>
<gene>
    <name evidence="6" type="ORF">CesoFtcFv8_018215</name>
</gene>
<name>A0AAN8BH64_9TELE</name>
<evidence type="ECO:0000313" key="6">
    <source>
        <dbReference type="EMBL" id="KAK5884385.1"/>
    </source>
</evidence>
<dbReference type="PROSITE" id="PS51842">
    <property type="entry name" value="IF_ROD_2"/>
    <property type="match status" value="1"/>
</dbReference>
<dbReference type="InterPro" id="IPR039008">
    <property type="entry name" value="IF_rod_dom"/>
</dbReference>
<dbReference type="PANTHER" id="PTHR23239">
    <property type="entry name" value="INTERMEDIATE FILAMENT"/>
    <property type="match status" value="1"/>
</dbReference>
<dbReference type="FunFam" id="1.20.5.1160:FF:000002">
    <property type="entry name" value="Type I keratin 10"/>
    <property type="match status" value="1"/>
</dbReference>
<dbReference type="SUPFAM" id="SSF64593">
    <property type="entry name" value="Intermediate filament protein, coiled coil region"/>
    <property type="match status" value="2"/>
</dbReference>
<accession>A0AAN8BH64</accession>